<dbReference type="HOGENOM" id="CLU_052841_0_1_1"/>
<dbReference type="Pfam" id="PF20684">
    <property type="entry name" value="Fung_rhodopsin"/>
    <property type="match status" value="1"/>
</dbReference>
<evidence type="ECO:0000256" key="7">
    <source>
        <dbReference type="SAM" id="Phobius"/>
    </source>
</evidence>
<dbReference type="EMBL" id="GL377302">
    <property type="protein sequence ID" value="EFJ01762.1"/>
    <property type="molecule type" value="Genomic_DNA"/>
</dbReference>
<sequence length="275" mass="30716">MLTGILMLLGPPPGIAVGSFTMIASYYMAAFGFYASVWSPRFSILCTILRIAPSYWRIYLRGIGLCFGAMWLFLFVQLLKHCEDVGDTWKHTTGQCELGKDIAITQLVTDILTDLSLSLIPVRLLWQSNLSKAERIRLIVVFTSCLSTTIVSLVHAYYIFANIGLNEIYCAIWEASVSMIVACLTVLLGYASRLAKKYLPDSVTRTVWPTTNPSGFELATPNRGQAINVDITTTVWAEDQTVMYGKARPDEEQGKRFDDDLHGDQKTSDQALSRF</sequence>
<evidence type="ECO:0000256" key="6">
    <source>
        <dbReference type="SAM" id="MobiDB-lite"/>
    </source>
</evidence>
<dbReference type="InterPro" id="IPR049326">
    <property type="entry name" value="Rhodopsin_dom_fungi"/>
</dbReference>
<dbReference type="eggNOG" id="ENOG502R1C6">
    <property type="taxonomic scope" value="Eukaryota"/>
</dbReference>
<feature type="transmembrane region" description="Helical" evidence="7">
    <location>
        <begin position="138"/>
        <end position="160"/>
    </location>
</feature>
<feature type="domain" description="Rhodopsin" evidence="8">
    <location>
        <begin position="23"/>
        <end position="187"/>
    </location>
</feature>
<comment type="subcellular location">
    <subcellularLocation>
        <location evidence="1">Membrane</location>
        <topology evidence="1">Multi-pass membrane protein</topology>
    </subcellularLocation>
</comment>
<comment type="similarity">
    <text evidence="5">Belongs to the SAT4 family.</text>
</comment>
<name>D8PR30_SCHCM</name>
<keyword evidence="4 7" id="KW-0472">Membrane</keyword>
<feature type="region of interest" description="Disordered" evidence="6">
    <location>
        <begin position="247"/>
        <end position="275"/>
    </location>
</feature>
<evidence type="ECO:0000256" key="5">
    <source>
        <dbReference type="ARBA" id="ARBA00038359"/>
    </source>
</evidence>
<dbReference type="InterPro" id="IPR052337">
    <property type="entry name" value="SAT4-like"/>
</dbReference>
<protein>
    <recommendedName>
        <fullName evidence="8">Rhodopsin domain-containing protein</fullName>
    </recommendedName>
</protein>
<evidence type="ECO:0000256" key="4">
    <source>
        <dbReference type="ARBA" id="ARBA00023136"/>
    </source>
</evidence>
<dbReference type="OMA" id="KCAICAR"/>
<evidence type="ECO:0000256" key="3">
    <source>
        <dbReference type="ARBA" id="ARBA00022989"/>
    </source>
</evidence>
<feature type="transmembrane region" description="Helical" evidence="7">
    <location>
        <begin position="107"/>
        <end position="126"/>
    </location>
</feature>
<evidence type="ECO:0000256" key="1">
    <source>
        <dbReference type="ARBA" id="ARBA00004141"/>
    </source>
</evidence>
<evidence type="ECO:0000313" key="9">
    <source>
        <dbReference type="EMBL" id="EFJ01762.1"/>
    </source>
</evidence>
<dbReference type="InParanoid" id="D8PR30"/>
<feature type="transmembrane region" description="Helical" evidence="7">
    <location>
        <begin position="58"/>
        <end position="79"/>
    </location>
</feature>
<keyword evidence="10" id="KW-1185">Reference proteome</keyword>
<dbReference type="KEGG" id="scm:SCHCO_01036880"/>
<dbReference type="GO" id="GO:0016020">
    <property type="term" value="C:membrane"/>
    <property type="evidence" value="ECO:0007669"/>
    <property type="project" value="UniProtKB-SubCell"/>
</dbReference>
<gene>
    <name evidence="9" type="ORF">SCHCODRAFT_83841</name>
</gene>
<organism evidence="10">
    <name type="scientific">Schizophyllum commune (strain H4-8 / FGSC 9210)</name>
    <name type="common">Split gill fungus</name>
    <dbReference type="NCBI Taxonomy" id="578458"/>
    <lineage>
        <taxon>Eukaryota</taxon>
        <taxon>Fungi</taxon>
        <taxon>Dikarya</taxon>
        <taxon>Basidiomycota</taxon>
        <taxon>Agaricomycotina</taxon>
        <taxon>Agaricomycetes</taxon>
        <taxon>Agaricomycetidae</taxon>
        <taxon>Agaricales</taxon>
        <taxon>Schizophyllaceae</taxon>
        <taxon>Schizophyllum</taxon>
    </lineage>
</organism>
<dbReference type="OrthoDB" id="3229610at2759"/>
<reference evidence="9 10" key="1">
    <citation type="journal article" date="2010" name="Nat. Biotechnol.">
        <title>Genome sequence of the model mushroom Schizophyllum commune.</title>
        <authorList>
            <person name="Ohm R.A."/>
            <person name="de Jong J.F."/>
            <person name="Lugones L.G."/>
            <person name="Aerts A."/>
            <person name="Kothe E."/>
            <person name="Stajich J.E."/>
            <person name="de Vries R.P."/>
            <person name="Record E."/>
            <person name="Levasseur A."/>
            <person name="Baker S.E."/>
            <person name="Bartholomew K.A."/>
            <person name="Coutinho P.M."/>
            <person name="Erdmann S."/>
            <person name="Fowler T.J."/>
            <person name="Gathman A.C."/>
            <person name="Lombard V."/>
            <person name="Henrissat B."/>
            <person name="Knabe N."/>
            <person name="Kuees U."/>
            <person name="Lilly W.W."/>
            <person name="Lindquist E."/>
            <person name="Lucas S."/>
            <person name="Magnuson J.K."/>
            <person name="Piumi F."/>
            <person name="Raudaskoski M."/>
            <person name="Salamov A."/>
            <person name="Schmutz J."/>
            <person name="Schwarze F.W.M.R."/>
            <person name="vanKuyk P.A."/>
            <person name="Horton J.S."/>
            <person name="Grigoriev I.V."/>
            <person name="Woesten H.A.B."/>
        </authorList>
    </citation>
    <scope>NUCLEOTIDE SEQUENCE [LARGE SCALE GENOMIC DNA]</scope>
    <source>
        <strain evidence="10">H4-8 / FGSC 9210</strain>
    </source>
</reference>
<dbReference type="PANTHER" id="PTHR33048">
    <property type="entry name" value="PTH11-LIKE INTEGRAL MEMBRANE PROTEIN (AFU_ORTHOLOGUE AFUA_5G11245)"/>
    <property type="match status" value="1"/>
</dbReference>
<dbReference type="PANTHER" id="PTHR33048:SF47">
    <property type="entry name" value="INTEGRAL MEMBRANE PROTEIN-RELATED"/>
    <property type="match status" value="1"/>
</dbReference>
<dbReference type="VEuPathDB" id="FungiDB:SCHCODRAFT_01036880"/>
<keyword evidence="3 7" id="KW-1133">Transmembrane helix</keyword>
<dbReference type="AlphaFoldDB" id="D8PR30"/>
<dbReference type="GeneID" id="9586109"/>
<feature type="compositionally biased region" description="Basic and acidic residues" evidence="6">
    <location>
        <begin position="247"/>
        <end position="267"/>
    </location>
</feature>
<evidence type="ECO:0000256" key="2">
    <source>
        <dbReference type="ARBA" id="ARBA00022692"/>
    </source>
</evidence>
<keyword evidence="2 7" id="KW-0812">Transmembrane</keyword>
<dbReference type="Proteomes" id="UP000007431">
    <property type="component" value="Unassembled WGS sequence"/>
</dbReference>
<evidence type="ECO:0000259" key="8">
    <source>
        <dbReference type="Pfam" id="PF20684"/>
    </source>
</evidence>
<evidence type="ECO:0000313" key="10">
    <source>
        <dbReference type="Proteomes" id="UP000007431"/>
    </source>
</evidence>
<dbReference type="RefSeq" id="XP_003036664.1">
    <property type="nucleotide sequence ID" value="XM_003036618.1"/>
</dbReference>
<feature type="transmembrane region" description="Helical" evidence="7">
    <location>
        <begin position="172"/>
        <end position="191"/>
    </location>
</feature>
<proteinExistence type="inferred from homology"/>
<feature type="transmembrane region" description="Helical" evidence="7">
    <location>
        <begin position="15"/>
        <end position="37"/>
    </location>
</feature>
<accession>D8PR30</accession>